<dbReference type="AlphaFoldDB" id="A0A2P2J130"/>
<name>A0A2P2J130_RHIMU</name>
<evidence type="ECO:0000313" key="1">
    <source>
        <dbReference type="EMBL" id="MBW87172.1"/>
    </source>
</evidence>
<protein>
    <submittedName>
        <fullName evidence="1">Root phototropism protein 3-like isoform X2</fullName>
    </submittedName>
</protein>
<proteinExistence type="predicted"/>
<sequence>MIVCLDSNLPSALELENAQRASAQDLYHTMSHFYCKKELEGLPMLPARIAFPRVSPIQ</sequence>
<organism evidence="1">
    <name type="scientific">Rhizophora mucronata</name>
    <name type="common">Asiatic mangrove</name>
    <dbReference type="NCBI Taxonomy" id="61149"/>
    <lineage>
        <taxon>Eukaryota</taxon>
        <taxon>Viridiplantae</taxon>
        <taxon>Streptophyta</taxon>
        <taxon>Embryophyta</taxon>
        <taxon>Tracheophyta</taxon>
        <taxon>Spermatophyta</taxon>
        <taxon>Magnoliopsida</taxon>
        <taxon>eudicotyledons</taxon>
        <taxon>Gunneridae</taxon>
        <taxon>Pentapetalae</taxon>
        <taxon>rosids</taxon>
        <taxon>fabids</taxon>
        <taxon>Malpighiales</taxon>
        <taxon>Rhizophoraceae</taxon>
        <taxon>Rhizophora</taxon>
    </lineage>
</organism>
<dbReference type="EMBL" id="GGEC01006689">
    <property type="protein sequence ID" value="MBW87172.1"/>
    <property type="molecule type" value="Transcribed_RNA"/>
</dbReference>
<reference evidence="1" key="1">
    <citation type="submission" date="2018-02" db="EMBL/GenBank/DDBJ databases">
        <title>Rhizophora mucronata_Transcriptome.</title>
        <authorList>
            <person name="Meera S.P."/>
            <person name="Sreeshan A."/>
            <person name="Augustine A."/>
        </authorList>
    </citation>
    <scope>NUCLEOTIDE SEQUENCE</scope>
    <source>
        <tissue evidence="1">Leaf</tissue>
    </source>
</reference>
<accession>A0A2P2J130</accession>